<feature type="domain" description="Rieske" evidence="7">
    <location>
        <begin position="5"/>
        <end position="102"/>
    </location>
</feature>
<dbReference type="CDD" id="cd03467">
    <property type="entry name" value="Rieske"/>
    <property type="match status" value="1"/>
</dbReference>
<dbReference type="SUPFAM" id="SSF50022">
    <property type="entry name" value="ISP domain"/>
    <property type="match status" value="1"/>
</dbReference>
<keyword evidence="1" id="KW-0001">2Fe-2S</keyword>
<dbReference type="PROSITE" id="PS51296">
    <property type="entry name" value="RIESKE"/>
    <property type="match status" value="1"/>
</dbReference>
<dbReference type="Pfam" id="PF00355">
    <property type="entry name" value="Rieske"/>
    <property type="match status" value="1"/>
</dbReference>
<evidence type="ECO:0000256" key="1">
    <source>
        <dbReference type="ARBA" id="ARBA00022714"/>
    </source>
</evidence>
<evidence type="ECO:0000256" key="2">
    <source>
        <dbReference type="ARBA" id="ARBA00022723"/>
    </source>
</evidence>
<dbReference type="Gene3D" id="2.102.10.10">
    <property type="entry name" value="Rieske [2Fe-2S] iron-sulphur domain"/>
    <property type="match status" value="1"/>
</dbReference>
<name>A0ABT5STD0_9PSEU</name>
<keyword evidence="2" id="KW-0479">Metal-binding</keyword>
<evidence type="ECO:0000256" key="6">
    <source>
        <dbReference type="ARBA" id="ARBA00038001"/>
    </source>
</evidence>
<evidence type="ECO:0000313" key="8">
    <source>
        <dbReference type="EMBL" id="MDD7966086.1"/>
    </source>
</evidence>
<evidence type="ECO:0000256" key="4">
    <source>
        <dbReference type="ARBA" id="ARBA00023014"/>
    </source>
</evidence>
<protein>
    <submittedName>
        <fullName evidence="8">Rieske (2Fe-2S) protein</fullName>
    </submittedName>
</protein>
<evidence type="ECO:0000259" key="7">
    <source>
        <dbReference type="PROSITE" id="PS51296"/>
    </source>
</evidence>
<keyword evidence="3" id="KW-0408">Iron</keyword>
<proteinExistence type="inferred from homology"/>
<dbReference type="InterPro" id="IPR017941">
    <property type="entry name" value="Rieske_2Fe-2S"/>
</dbReference>
<dbReference type="EMBL" id="JAQZAO010000004">
    <property type="protein sequence ID" value="MDD7966086.1"/>
    <property type="molecule type" value="Genomic_DNA"/>
</dbReference>
<evidence type="ECO:0000256" key="3">
    <source>
        <dbReference type="ARBA" id="ARBA00023004"/>
    </source>
</evidence>
<dbReference type="PANTHER" id="PTHR21496:SF0">
    <property type="entry name" value="RIESKE DOMAIN-CONTAINING PROTEIN"/>
    <property type="match status" value="1"/>
</dbReference>
<evidence type="ECO:0000313" key="9">
    <source>
        <dbReference type="Proteomes" id="UP001300763"/>
    </source>
</evidence>
<evidence type="ECO:0000256" key="5">
    <source>
        <dbReference type="ARBA" id="ARBA00034078"/>
    </source>
</evidence>
<gene>
    <name evidence="8" type="ORF">PGB27_12105</name>
</gene>
<dbReference type="InterPro" id="IPR036922">
    <property type="entry name" value="Rieske_2Fe-2S_sf"/>
</dbReference>
<keyword evidence="9" id="KW-1185">Reference proteome</keyword>
<reference evidence="8 9" key="1">
    <citation type="submission" date="2023-02" db="EMBL/GenBank/DDBJ databases">
        <title>Genome sequencing required for Actinomycetospora new species description.</title>
        <authorList>
            <person name="Saimee Y."/>
            <person name="Duangmal K."/>
        </authorList>
    </citation>
    <scope>NUCLEOTIDE SEQUENCE [LARGE SCALE GENOMIC DNA]</scope>
    <source>
        <strain evidence="8 9">DW7H6</strain>
    </source>
</reference>
<organism evidence="8 9">
    <name type="scientific">Actinomycetospora lemnae</name>
    <dbReference type="NCBI Taxonomy" id="3019891"/>
    <lineage>
        <taxon>Bacteria</taxon>
        <taxon>Bacillati</taxon>
        <taxon>Actinomycetota</taxon>
        <taxon>Actinomycetes</taxon>
        <taxon>Pseudonocardiales</taxon>
        <taxon>Pseudonocardiaceae</taxon>
        <taxon>Actinomycetospora</taxon>
    </lineage>
</organism>
<comment type="similarity">
    <text evidence="6">Belongs to the bacterial ring-hydroxylating dioxygenase ferredoxin component family.</text>
</comment>
<dbReference type="Proteomes" id="UP001300763">
    <property type="component" value="Unassembled WGS sequence"/>
</dbReference>
<comment type="caution">
    <text evidence="8">The sequence shown here is derived from an EMBL/GenBank/DDBJ whole genome shotgun (WGS) entry which is preliminary data.</text>
</comment>
<comment type="cofactor">
    <cofactor evidence="5">
        <name>[2Fe-2S] cluster</name>
        <dbReference type="ChEBI" id="CHEBI:190135"/>
    </cofactor>
</comment>
<accession>A0ABT5STD0</accession>
<sequence length="106" mass="11273">MADEVAVLPLAALRERAMTAVMVDGRRVLLVAVDDAADGVRAYDNRCPHRAWPLERGTLADGVLTCANHRYAFDVATGRGVDPAGCDLVPIPCRVDDDGTVTVSVP</sequence>
<keyword evidence="4" id="KW-0411">Iron-sulfur</keyword>
<dbReference type="PANTHER" id="PTHR21496">
    <property type="entry name" value="FERREDOXIN-RELATED"/>
    <property type="match status" value="1"/>
</dbReference>
<dbReference type="RefSeq" id="WP_274200593.1">
    <property type="nucleotide sequence ID" value="NZ_JAQZAO010000004.1"/>
</dbReference>